<accession>A0A183SJR7</accession>
<organism evidence="3">
    <name type="scientific">Schistocephalus solidus</name>
    <name type="common">Tapeworm</name>
    <dbReference type="NCBI Taxonomy" id="70667"/>
    <lineage>
        <taxon>Eukaryota</taxon>
        <taxon>Metazoa</taxon>
        <taxon>Spiralia</taxon>
        <taxon>Lophotrochozoa</taxon>
        <taxon>Platyhelminthes</taxon>
        <taxon>Cestoda</taxon>
        <taxon>Eucestoda</taxon>
        <taxon>Diphyllobothriidea</taxon>
        <taxon>Diphyllobothriidae</taxon>
        <taxon>Schistocephalus</taxon>
    </lineage>
</organism>
<dbReference type="AlphaFoldDB" id="A0A183SJR7"/>
<sequence length="110" mass="12905">MKFFRPENPCGPQDYSYAGPKWKRKLSAELAAEILMEAVKMDRSNDSHSASAASRKKRHIRGTVIKWSDLMKRQKCYYRHPALDLEEYSLWWLNIQNSTPGQPYLFQRPG</sequence>
<evidence type="ECO:0000313" key="3">
    <source>
        <dbReference type="WBParaSite" id="SSLN_0000461301-mRNA-1"/>
    </source>
</evidence>
<name>A0A183SJR7_SCHSO</name>
<evidence type="ECO:0000313" key="1">
    <source>
        <dbReference type="EMBL" id="VDL90850.1"/>
    </source>
</evidence>
<keyword evidence="2" id="KW-1185">Reference proteome</keyword>
<protein>
    <submittedName>
        <fullName evidence="3">Fork-head domain-containing protein</fullName>
    </submittedName>
</protein>
<reference evidence="3" key="1">
    <citation type="submission" date="2016-06" db="UniProtKB">
        <authorList>
            <consortium name="WormBaseParasite"/>
        </authorList>
    </citation>
    <scope>IDENTIFICATION</scope>
</reference>
<gene>
    <name evidence="1" type="ORF">SSLN_LOCUS4465</name>
</gene>
<dbReference type="EMBL" id="UYSU01032877">
    <property type="protein sequence ID" value="VDL90850.1"/>
    <property type="molecule type" value="Genomic_DNA"/>
</dbReference>
<proteinExistence type="predicted"/>
<dbReference type="WBParaSite" id="SSLN_0000461301-mRNA-1">
    <property type="protein sequence ID" value="SSLN_0000461301-mRNA-1"/>
    <property type="gene ID" value="SSLN_0000461301"/>
</dbReference>
<dbReference type="Proteomes" id="UP000275846">
    <property type="component" value="Unassembled WGS sequence"/>
</dbReference>
<reference evidence="1 2" key="2">
    <citation type="submission" date="2018-11" db="EMBL/GenBank/DDBJ databases">
        <authorList>
            <consortium name="Pathogen Informatics"/>
        </authorList>
    </citation>
    <scope>NUCLEOTIDE SEQUENCE [LARGE SCALE GENOMIC DNA]</scope>
    <source>
        <strain evidence="1 2">NST_G2</strain>
    </source>
</reference>
<evidence type="ECO:0000313" key="2">
    <source>
        <dbReference type="Proteomes" id="UP000275846"/>
    </source>
</evidence>